<comment type="caution">
    <text evidence="1">The sequence shown here is derived from an EMBL/GenBank/DDBJ whole genome shotgun (WGS) entry which is preliminary data.</text>
</comment>
<keyword evidence="2" id="KW-1185">Reference proteome</keyword>
<sequence length="165" mass="18919">MKSAPPTHAKPPTGSVRDFDFFVGKWNSVNRRLKRRWVGSDDWDVFPNTVDCHSHMGGVVNIDEIVFPTKGWEGMTVRTFNIEKKQWSLYWINSKTGELFPPVVGGFVGDDGEFYGDDTDEGKPIKVVFKWTRLAPGKARWQQAFSLDGKNWETNWVVDHTRIDA</sequence>
<protein>
    <recommendedName>
        <fullName evidence="3">DUF1579 domain-containing protein</fullName>
    </recommendedName>
</protein>
<reference evidence="1 2" key="1">
    <citation type="submission" date="2019-04" db="EMBL/GenBank/DDBJ databases">
        <title>Reference strain of H23.</title>
        <authorList>
            <person name="Luo X."/>
        </authorList>
    </citation>
    <scope>NUCLEOTIDE SEQUENCE [LARGE SCALE GENOMIC DNA]</scope>
    <source>
        <strain evidence="1 2">H23</strain>
    </source>
</reference>
<dbReference type="EMBL" id="SZUA01000001">
    <property type="protein sequence ID" value="TKR34267.1"/>
    <property type="molecule type" value="Genomic_DNA"/>
</dbReference>
<evidence type="ECO:0000313" key="2">
    <source>
        <dbReference type="Proteomes" id="UP000308707"/>
    </source>
</evidence>
<accession>A0A4U5K106</accession>
<dbReference type="Proteomes" id="UP000308707">
    <property type="component" value="Unassembled WGS sequence"/>
</dbReference>
<dbReference type="OrthoDB" id="9814791at2"/>
<organism evidence="1 2">
    <name type="scientific">Luteimonas gilva</name>
    <dbReference type="NCBI Taxonomy" id="2572684"/>
    <lineage>
        <taxon>Bacteria</taxon>
        <taxon>Pseudomonadati</taxon>
        <taxon>Pseudomonadota</taxon>
        <taxon>Gammaproteobacteria</taxon>
        <taxon>Lysobacterales</taxon>
        <taxon>Lysobacteraceae</taxon>
        <taxon>Luteimonas</taxon>
    </lineage>
</organism>
<evidence type="ECO:0000313" key="1">
    <source>
        <dbReference type="EMBL" id="TKR34267.1"/>
    </source>
</evidence>
<evidence type="ECO:0008006" key="3">
    <source>
        <dbReference type="Google" id="ProtNLM"/>
    </source>
</evidence>
<name>A0A4U5K106_9GAMM</name>
<gene>
    <name evidence="1" type="ORF">FCE95_05715</name>
</gene>
<dbReference type="AlphaFoldDB" id="A0A4U5K106"/>
<proteinExistence type="predicted"/>